<reference evidence="2" key="1">
    <citation type="submission" date="2014-09" db="EMBL/GenBank/DDBJ databases">
        <authorList>
            <person name="Magalhaes I.L.F."/>
            <person name="Oliveira U."/>
            <person name="Santos F.R."/>
            <person name="Vidigal T.H.D.A."/>
            <person name="Brescovit A.D."/>
            <person name="Santos A.J."/>
        </authorList>
    </citation>
    <scope>NUCLEOTIDE SEQUENCE</scope>
    <source>
        <tissue evidence="2">Shoot tissue taken approximately 20 cm above the soil surface</tissue>
    </source>
</reference>
<evidence type="ECO:0000256" key="1">
    <source>
        <dbReference type="SAM" id="MobiDB-lite"/>
    </source>
</evidence>
<protein>
    <submittedName>
        <fullName evidence="2">Uncharacterized protein</fullName>
    </submittedName>
</protein>
<accession>A0A0A8Z3F3</accession>
<sequence>MASTTTHLRSILRAPRTAPRAPPHGLHRCGARLSLKQRPAARRAAEGLVLRSGEGQTRDAPPPEWHPDPGFADMCEGPYPAPATRHRSFGGRNARAKGVASATAMCSRDPGSTPVHPRGYTAMESAKLPTAAATAGAQLGVRLGWLPTVTLAVALLTPDGIDMAVAGRVTP</sequence>
<reference evidence="2" key="2">
    <citation type="journal article" date="2015" name="Data Brief">
        <title>Shoot transcriptome of the giant reed, Arundo donax.</title>
        <authorList>
            <person name="Barrero R.A."/>
            <person name="Guerrero F.D."/>
            <person name="Moolhuijzen P."/>
            <person name="Goolsby J.A."/>
            <person name="Tidwell J."/>
            <person name="Bellgard S.E."/>
            <person name="Bellgard M.I."/>
        </authorList>
    </citation>
    <scope>NUCLEOTIDE SEQUENCE</scope>
    <source>
        <tissue evidence="2">Shoot tissue taken approximately 20 cm above the soil surface</tissue>
    </source>
</reference>
<organism evidence="2">
    <name type="scientific">Arundo donax</name>
    <name type="common">Giant reed</name>
    <name type="synonym">Donax arundinaceus</name>
    <dbReference type="NCBI Taxonomy" id="35708"/>
    <lineage>
        <taxon>Eukaryota</taxon>
        <taxon>Viridiplantae</taxon>
        <taxon>Streptophyta</taxon>
        <taxon>Embryophyta</taxon>
        <taxon>Tracheophyta</taxon>
        <taxon>Spermatophyta</taxon>
        <taxon>Magnoliopsida</taxon>
        <taxon>Liliopsida</taxon>
        <taxon>Poales</taxon>
        <taxon>Poaceae</taxon>
        <taxon>PACMAD clade</taxon>
        <taxon>Arundinoideae</taxon>
        <taxon>Arundineae</taxon>
        <taxon>Arundo</taxon>
    </lineage>
</organism>
<proteinExistence type="predicted"/>
<dbReference type="EMBL" id="GBRH01265692">
    <property type="protein sequence ID" value="JAD32203.1"/>
    <property type="molecule type" value="Transcribed_RNA"/>
</dbReference>
<feature type="region of interest" description="Disordered" evidence="1">
    <location>
        <begin position="1"/>
        <end position="26"/>
    </location>
</feature>
<name>A0A0A8Z3F3_ARUDO</name>
<dbReference type="AlphaFoldDB" id="A0A0A8Z3F3"/>
<evidence type="ECO:0000313" key="2">
    <source>
        <dbReference type="EMBL" id="JAD32203.1"/>
    </source>
</evidence>